<dbReference type="GO" id="GO:0016042">
    <property type="term" value="P:lipid catabolic process"/>
    <property type="evidence" value="ECO:0007669"/>
    <property type="project" value="InterPro"/>
</dbReference>
<comment type="caution">
    <text evidence="2">The sequence shown here is derived from an EMBL/GenBank/DDBJ whole genome shotgun (WGS) entry which is preliminary data.</text>
</comment>
<evidence type="ECO:0000256" key="1">
    <source>
        <dbReference type="ARBA" id="ARBA00022801"/>
    </source>
</evidence>
<gene>
    <name evidence="2" type="ORF">GX50_02371</name>
</gene>
<reference evidence="2 3" key="1">
    <citation type="submission" date="2017-10" db="EMBL/GenBank/DDBJ databases">
        <title>Comparative genomics in systemic dimorphic fungi from Ajellomycetaceae.</title>
        <authorList>
            <person name="Munoz J.F."/>
            <person name="Mcewen J.G."/>
            <person name="Clay O.K."/>
            <person name="Cuomo C.A."/>
        </authorList>
    </citation>
    <scope>NUCLEOTIDE SEQUENCE [LARGE SCALE GENOMIC DNA]</scope>
    <source>
        <strain evidence="2 3">UAMH4076</strain>
    </source>
</reference>
<keyword evidence="3" id="KW-1185">Reference proteome</keyword>
<evidence type="ECO:0000313" key="3">
    <source>
        <dbReference type="Proteomes" id="UP000226031"/>
    </source>
</evidence>
<accession>A0A2B7ZN58</accession>
<dbReference type="Gene3D" id="1.10.260.130">
    <property type="match status" value="1"/>
</dbReference>
<sequence length="157" mass="16921">MVTDYEGLEAQFIAGLQSAYATLDSVRVVLSEGRKIGQAIDTRWVGCRAATIYAPELQFAGAALGGTIVNTTSGIESINGGIVSGLLFRGFYGIAKAYPNLTEGMSENMLPDKRDEFFKHATNCQVQGMDGGFHDVFSHFVDGERSIYELVPASVLD</sequence>
<organism evidence="2 3">
    <name type="scientific">[Emmonsia] crescens</name>
    <dbReference type="NCBI Taxonomy" id="73230"/>
    <lineage>
        <taxon>Eukaryota</taxon>
        <taxon>Fungi</taxon>
        <taxon>Dikarya</taxon>
        <taxon>Ascomycota</taxon>
        <taxon>Pezizomycotina</taxon>
        <taxon>Eurotiomycetes</taxon>
        <taxon>Eurotiomycetidae</taxon>
        <taxon>Onygenales</taxon>
        <taxon>Ajellomycetaceae</taxon>
        <taxon>Emergomyces</taxon>
    </lineage>
</organism>
<dbReference type="AlphaFoldDB" id="A0A2B7ZN58"/>
<dbReference type="PANTHER" id="PTHR34853">
    <property type="match status" value="1"/>
</dbReference>
<dbReference type="PANTHER" id="PTHR34853:SF5">
    <property type="entry name" value="LIP-DOMAIN-CONTAINING PROTEIN-RELATED"/>
    <property type="match status" value="1"/>
</dbReference>
<dbReference type="VEuPathDB" id="FungiDB:EMCG_01437"/>
<protein>
    <submittedName>
        <fullName evidence="2">Uncharacterized protein</fullName>
    </submittedName>
</protein>
<evidence type="ECO:0000313" key="2">
    <source>
        <dbReference type="EMBL" id="PGH34811.1"/>
    </source>
</evidence>
<dbReference type="Pfam" id="PF03583">
    <property type="entry name" value="LIP"/>
    <property type="match status" value="1"/>
</dbReference>
<dbReference type="EMBL" id="PDND01000033">
    <property type="protein sequence ID" value="PGH34811.1"/>
    <property type="molecule type" value="Genomic_DNA"/>
</dbReference>
<keyword evidence="1" id="KW-0378">Hydrolase</keyword>
<proteinExistence type="predicted"/>
<name>A0A2B7ZN58_9EURO</name>
<dbReference type="Proteomes" id="UP000226031">
    <property type="component" value="Unassembled WGS sequence"/>
</dbReference>
<dbReference type="GO" id="GO:0004806">
    <property type="term" value="F:triacylglycerol lipase activity"/>
    <property type="evidence" value="ECO:0007669"/>
    <property type="project" value="InterPro"/>
</dbReference>
<dbReference type="InterPro" id="IPR005152">
    <property type="entry name" value="Lipase_secreted"/>
</dbReference>